<keyword evidence="3" id="KW-1185">Reference proteome</keyword>
<proteinExistence type="predicted"/>
<reference evidence="2" key="1">
    <citation type="submission" date="2023-10" db="EMBL/GenBank/DDBJ databases">
        <authorList>
            <person name="Chen Y."/>
            <person name="Shah S."/>
            <person name="Dougan E. K."/>
            <person name="Thang M."/>
            <person name="Chan C."/>
        </authorList>
    </citation>
    <scope>NUCLEOTIDE SEQUENCE [LARGE SCALE GENOMIC DNA]</scope>
</reference>
<dbReference type="Proteomes" id="UP001189429">
    <property type="component" value="Unassembled WGS sequence"/>
</dbReference>
<feature type="transmembrane region" description="Helical" evidence="1">
    <location>
        <begin position="526"/>
        <end position="545"/>
    </location>
</feature>
<evidence type="ECO:0000313" key="2">
    <source>
        <dbReference type="EMBL" id="CAK0825698.1"/>
    </source>
</evidence>
<name>A0ABN9S7Q7_9DINO</name>
<sequence length="601" mass="67540">MNCFRNVFVEDDTVIERLAVQDGEAVHRTVPPERWCLFRKDFAQFQRVVRNAIFAGAIVPTRSDRFDLKCPTTIGPSIYTVVDQFIKAVTLKAGSVSWALMLHPGGVPCDLYITHAWAEGVHEFVDKVWNSWPRGAGAAYCCFLSNPLNLNIADLIATPSSSPFAKALSSARCMLVIPNHEVSIYRRMWCCYEAYLGYSLDKEIYTATASIQRPFHLALMFLAYEAIFIVMMLVFAYMFHCLQIQSPMLEVERAMSFPVCLFGWFVSVGLPRKWMVITCNVLCALSAACWCAACVYESFWQGHVTYRAVVLPLIFSVITLASVLDDALRRKRREESRQLTQGFKGRMRDASCSSSEDRGRILDEVSMAGVEQQVDEAIAVLVIARISTKSLRNASMLANRPLEGIGDSKFDWLLAGVIGWIAAMFSEWEGACVPSWRWFGEAQILLIVACIFSMKPDKRWFAAVALGYSNRTFLLVFSLSHILAPWHQVLSYVVCAIYLVGYFVILPLAWTIIIAGPHGTAQIPLLGPWLVRHLVAVGSGQLLYFKDRNRLTMRQLADASIEDLVPMLSNRHLEHRRFSTLSVEELGKTRSSTTIAGFAEA</sequence>
<feature type="transmembrane region" description="Helical" evidence="1">
    <location>
        <begin position="489"/>
        <end position="514"/>
    </location>
</feature>
<feature type="transmembrane region" description="Helical" evidence="1">
    <location>
        <begin position="215"/>
        <end position="239"/>
    </location>
</feature>
<comment type="caution">
    <text evidence="2">The sequence shown here is derived from an EMBL/GenBank/DDBJ whole genome shotgun (WGS) entry which is preliminary data.</text>
</comment>
<evidence type="ECO:0008006" key="4">
    <source>
        <dbReference type="Google" id="ProtNLM"/>
    </source>
</evidence>
<feature type="transmembrane region" description="Helical" evidence="1">
    <location>
        <begin position="274"/>
        <end position="296"/>
    </location>
</feature>
<keyword evidence="1" id="KW-0472">Membrane</keyword>
<evidence type="ECO:0000313" key="3">
    <source>
        <dbReference type="Proteomes" id="UP001189429"/>
    </source>
</evidence>
<dbReference type="EMBL" id="CAUYUJ010009036">
    <property type="protein sequence ID" value="CAK0825698.1"/>
    <property type="molecule type" value="Genomic_DNA"/>
</dbReference>
<protein>
    <recommendedName>
        <fullName evidence="4">Transmembrane protein</fullName>
    </recommendedName>
</protein>
<feature type="transmembrane region" description="Helical" evidence="1">
    <location>
        <begin position="308"/>
        <end position="324"/>
    </location>
</feature>
<keyword evidence="1" id="KW-0812">Transmembrane</keyword>
<keyword evidence="1" id="KW-1133">Transmembrane helix</keyword>
<gene>
    <name evidence="2" type="ORF">PCOR1329_LOCUS25758</name>
</gene>
<evidence type="ECO:0000256" key="1">
    <source>
        <dbReference type="SAM" id="Phobius"/>
    </source>
</evidence>
<accession>A0ABN9S7Q7</accession>
<feature type="transmembrane region" description="Helical" evidence="1">
    <location>
        <begin position="251"/>
        <end position="268"/>
    </location>
</feature>
<organism evidence="2 3">
    <name type="scientific">Prorocentrum cordatum</name>
    <dbReference type="NCBI Taxonomy" id="2364126"/>
    <lineage>
        <taxon>Eukaryota</taxon>
        <taxon>Sar</taxon>
        <taxon>Alveolata</taxon>
        <taxon>Dinophyceae</taxon>
        <taxon>Prorocentrales</taxon>
        <taxon>Prorocentraceae</taxon>
        <taxon>Prorocentrum</taxon>
    </lineage>
</organism>